<keyword evidence="3" id="KW-1185">Reference proteome</keyword>
<feature type="transmembrane region" description="Helical" evidence="1">
    <location>
        <begin position="50"/>
        <end position="70"/>
    </location>
</feature>
<evidence type="ECO:0000313" key="2">
    <source>
        <dbReference type="EMBL" id="KAK9000403.1"/>
    </source>
</evidence>
<sequence length="138" mass="15553">MSQILTQIKLVSAAKAHDGIVIQLHFSPTQSHSQNMQVSFIDCDSWVGQLVRIITIKFVCLLLLCWGLSLGKKKEKTQDMEPGKGRKIPMDHIQKPHLPLGDILSKSKLLHSAYNTQEAIMPCQPQAWLNFILLMKHG</sequence>
<keyword evidence="1" id="KW-0472">Membrane</keyword>
<gene>
    <name evidence="2" type="ORF">V6N11_080905</name>
</gene>
<evidence type="ECO:0000313" key="3">
    <source>
        <dbReference type="Proteomes" id="UP001396334"/>
    </source>
</evidence>
<keyword evidence="1" id="KW-1133">Transmembrane helix</keyword>
<protein>
    <submittedName>
        <fullName evidence="2">Uncharacterized protein</fullName>
    </submittedName>
</protein>
<evidence type="ECO:0000256" key="1">
    <source>
        <dbReference type="SAM" id="Phobius"/>
    </source>
</evidence>
<dbReference type="EMBL" id="JBBPBN010000037">
    <property type="protein sequence ID" value="KAK9000403.1"/>
    <property type="molecule type" value="Genomic_DNA"/>
</dbReference>
<keyword evidence="1" id="KW-0812">Transmembrane</keyword>
<comment type="caution">
    <text evidence="2">The sequence shown here is derived from an EMBL/GenBank/DDBJ whole genome shotgun (WGS) entry which is preliminary data.</text>
</comment>
<proteinExistence type="predicted"/>
<name>A0ABR2QI98_9ROSI</name>
<organism evidence="2 3">
    <name type="scientific">Hibiscus sabdariffa</name>
    <name type="common">roselle</name>
    <dbReference type="NCBI Taxonomy" id="183260"/>
    <lineage>
        <taxon>Eukaryota</taxon>
        <taxon>Viridiplantae</taxon>
        <taxon>Streptophyta</taxon>
        <taxon>Embryophyta</taxon>
        <taxon>Tracheophyta</taxon>
        <taxon>Spermatophyta</taxon>
        <taxon>Magnoliopsida</taxon>
        <taxon>eudicotyledons</taxon>
        <taxon>Gunneridae</taxon>
        <taxon>Pentapetalae</taxon>
        <taxon>rosids</taxon>
        <taxon>malvids</taxon>
        <taxon>Malvales</taxon>
        <taxon>Malvaceae</taxon>
        <taxon>Malvoideae</taxon>
        <taxon>Hibiscus</taxon>
    </lineage>
</organism>
<reference evidence="2 3" key="1">
    <citation type="journal article" date="2024" name="G3 (Bethesda)">
        <title>Genome assembly of Hibiscus sabdariffa L. provides insights into metabolisms of medicinal natural products.</title>
        <authorList>
            <person name="Kim T."/>
        </authorList>
    </citation>
    <scope>NUCLEOTIDE SEQUENCE [LARGE SCALE GENOMIC DNA]</scope>
    <source>
        <strain evidence="2">TK-2024</strain>
        <tissue evidence="2">Old leaves</tissue>
    </source>
</reference>
<accession>A0ABR2QI98</accession>
<dbReference type="Proteomes" id="UP001396334">
    <property type="component" value="Unassembled WGS sequence"/>
</dbReference>